<gene>
    <name evidence="7" type="ORF">GNF83_22440</name>
</gene>
<dbReference type="InterPro" id="IPR018086">
    <property type="entry name" value="NADH_UbQ_OxRdtase_su1_CS"/>
</dbReference>
<dbReference type="GO" id="GO:0050136">
    <property type="term" value="F:NADH dehydrogenase (quinone) (non-electrogenic) activity"/>
    <property type="evidence" value="ECO:0007669"/>
    <property type="project" value="UniProtKB-EC"/>
</dbReference>
<evidence type="ECO:0000256" key="6">
    <source>
        <dbReference type="SAM" id="Phobius"/>
    </source>
</evidence>
<keyword evidence="5" id="KW-0520">NAD</keyword>
<dbReference type="AlphaFoldDB" id="A0AAW9KAT1"/>
<dbReference type="PANTHER" id="PTHR11432">
    <property type="entry name" value="NADH DEHYDROGENASE SUBUNIT 1"/>
    <property type="match status" value="1"/>
</dbReference>
<feature type="non-terminal residue" evidence="7">
    <location>
        <position position="130"/>
    </location>
</feature>
<name>A0AAW9KAT1_CLOPF</name>
<dbReference type="Proteomes" id="UP001288944">
    <property type="component" value="Unassembled WGS sequence"/>
</dbReference>
<feature type="transmembrane region" description="Helical" evidence="6">
    <location>
        <begin position="106"/>
        <end position="126"/>
    </location>
</feature>
<sequence length="130" mass="14421">TLTFFAWAVVFLLFILLFVSYAIYFERKVIGWMQFRIGPNRTGPMGLFQSFADIFKLLIKEDTIPKKADRALFILAPVITYVPAFAVLATIPYAANLGFADLNVGLLYYAALSSISTIGIVLGGWASNNK</sequence>
<keyword evidence="4 6" id="KW-0472">Membrane</keyword>
<feature type="transmembrane region" description="Helical" evidence="6">
    <location>
        <begin position="6"/>
        <end position="25"/>
    </location>
</feature>
<dbReference type="Pfam" id="PF00146">
    <property type="entry name" value="NADHdh"/>
    <property type="match status" value="1"/>
</dbReference>
<dbReference type="GO" id="GO:0009060">
    <property type="term" value="P:aerobic respiration"/>
    <property type="evidence" value="ECO:0007669"/>
    <property type="project" value="TreeGrafter"/>
</dbReference>
<evidence type="ECO:0000256" key="3">
    <source>
        <dbReference type="ARBA" id="ARBA00022989"/>
    </source>
</evidence>
<dbReference type="PANTHER" id="PTHR11432:SF3">
    <property type="entry name" value="NADH-UBIQUINONE OXIDOREDUCTASE CHAIN 1"/>
    <property type="match status" value="1"/>
</dbReference>
<evidence type="ECO:0000256" key="4">
    <source>
        <dbReference type="ARBA" id="ARBA00023136"/>
    </source>
</evidence>
<dbReference type="GO" id="GO:0005886">
    <property type="term" value="C:plasma membrane"/>
    <property type="evidence" value="ECO:0007669"/>
    <property type="project" value="UniProtKB-SubCell"/>
</dbReference>
<proteinExistence type="inferred from homology"/>
<keyword evidence="3 6" id="KW-1133">Transmembrane helix</keyword>
<reference evidence="7" key="1">
    <citation type="submission" date="2019-11" db="EMBL/GenBank/DDBJ databases">
        <title>Characterization of Clostridium perfringens isolates from swine manure treated agricultural soils.</title>
        <authorList>
            <person name="Wushke S.T."/>
        </authorList>
    </citation>
    <scope>NUCLEOTIDE SEQUENCE</scope>
    <source>
        <strain evidence="7">X62</strain>
    </source>
</reference>
<dbReference type="EMBL" id="WNUR01001734">
    <property type="protein sequence ID" value="MDZ7543871.1"/>
    <property type="molecule type" value="Genomic_DNA"/>
</dbReference>
<comment type="similarity">
    <text evidence="5">Belongs to the complex I subunit 1 family.</text>
</comment>
<evidence type="ECO:0000256" key="2">
    <source>
        <dbReference type="ARBA" id="ARBA00022692"/>
    </source>
</evidence>
<protein>
    <submittedName>
        <fullName evidence="7">NADH-quinone oxidoreductase subunit H</fullName>
        <ecNumber evidence="7">1.6.5.9</ecNumber>
    </submittedName>
</protein>
<feature type="non-terminal residue" evidence="7">
    <location>
        <position position="1"/>
    </location>
</feature>
<dbReference type="InterPro" id="IPR001694">
    <property type="entry name" value="NADH_UbQ_OxRdtase_su1/FPO"/>
</dbReference>
<evidence type="ECO:0000313" key="8">
    <source>
        <dbReference type="Proteomes" id="UP001288944"/>
    </source>
</evidence>
<organism evidence="7 8">
    <name type="scientific">Clostridium perfringens</name>
    <dbReference type="NCBI Taxonomy" id="1502"/>
    <lineage>
        <taxon>Bacteria</taxon>
        <taxon>Bacillati</taxon>
        <taxon>Bacillota</taxon>
        <taxon>Clostridia</taxon>
        <taxon>Eubacteriales</taxon>
        <taxon>Clostridiaceae</taxon>
        <taxon>Clostridium</taxon>
    </lineage>
</organism>
<accession>A0AAW9KAT1</accession>
<keyword evidence="2 5" id="KW-0812">Transmembrane</keyword>
<comment type="subcellular location">
    <subcellularLocation>
        <location evidence="5">Cell membrane</location>
        <topology evidence="5">Multi-pass membrane protein</topology>
    </subcellularLocation>
    <subcellularLocation>
        <location evidence="1">Membrane</location>
        <topology evidence="1">Multi-pass membrane protein</topology>
    </subcellularLocation>
</comment>
<feature type="transmembrane region" description="Helical" evidence="6">
    <location>
        <begin position="72"/>
        <end position="94"/>
    </location>
</feature>
<evidence type="ECO:0000256" key="1">
    <source>
        <dbReference type="ARBA" id="ARBA00004141"/>
    </source>
</evidence>
<evidence type="ECO:0000256" key="5">
    <source>
        <dbReference type="RuleBase" id="RU000471"/>
    </source>
</evidence>
<keyword evidence="7" id="KW-0560">Oxidoreductase</keyword>
<dbReference type="EC" id="1.6.5.9" evidence="7"/>
<comment type="caution">
    <text evidence="7">The sequence shown here is derived from an EMBL/GenBank/DDBJ whole genome shotgun (WGS) entry which is preliminary data.</text>
</comment>
<evidence type="ECO:0000313" key="7">
    <source>
        <dbReference type="EMBL" id="MDZ7543871.1"/>
    </source>
</evidence>
<dbReference type="PROSITE" id="PS00667">
    <property type="entry name" value="COMPLEX1_ND1_1"/>
    <property type="match status" value="1"/>
</dbReference>